<dbReference type="AlphaFoldDB" id="A0A833QL37"/>
<reference evidence="2" key="1">
    <citation type="submission" date="2020-01" db="EMBL/GenBank/DDBJ databases">
        <title>Genome sequence of Kobresia littledalei, the first chromosome-level genome in the family Cyperaceae.</title>
        <authorList>
            <person name="Qu G."/>
        </authorList>
    </citation>
    <scope>NUCLEOTIDE SEQUENCE</scope>
    <source>
        <strain evidence="2">C.B.Clarke</strain>
        <tissue evidence="2">Leaf</tissue>
    </source>
</reference>
<accession>A0A833QL37</accession>
<dbReference type="Proteomes" id="UP000623129">
    <property type="component" value="Unassembled WGS sequence"/>
</dbReference>
<dbReference type="InterPro" id="IPR051831">
    <property type="entry name" value="Bromodomain_contain_prot"/>
</dbReference>
<organism evidence="2 3">
    <name type="scientific">Carex littledalei</name>
    <dbReference type="NCBI Taxonomy" id="544730"/>
    <lineage>
        <taxon>Eukaryota</taxon>
        <taxon>Viridiplantae</taxon>
        <taxon>Streptophyta</taxon>
        <taxon>Embryophyta</taxon>
        <taxon>Tracheophyta</taxon>
        <taxon>Spermatophyta</taxon>
        <taxon>Magnoliopsida</taxon>
        <taxon>Liliopsida</taxon>
        <taxon>Poales</taxon>
        <taxon>Cyperaceae</taxon>
        <taxon>Cyperoideae</taxon>
        <taxon>Cariceae</taxon>
        <taxon>Carex</taxon>
        <taxon>Carex subgen. Euthyceras</taxon>
    </lineage>
</organism>
<comment type="caution">
    <text evidence="2">The sequence shown here is derived from an EMBL/GenBank/DDBJ whole genome shotgun (WGS) entry which is preliminary data.</text>
</comment>
<dbReference type="EMBL" id="SWLB01000015">
    <property type="protein sequence ID" value="KAF3328550.1"/>
    <property type="molecule type" value="Genomic_DNA"/>
</dbReference>
<evidence type="ECO:0000256" key="1">
    <source>
        <dbReference type="SAM" id="MobiDB-lite"/>
    </source>
</evidence>
<gene>
    <name evidence="2" type="ORF">FCM35_KLT05628</name>
</gene>
<dbReference type="PANTHER" id="PTHR22881">
    <property type="entry name" value="BROMODOMAIN CONTAINING PROTEIN"/>
    <property type="match status" value="1"/>
</dbReference>
<proteinExistence type="predicted"/>
<protein>
    <submittedName>
        <fullName evidence="2">Cat eye syndrome critical region protein 2-like protein</fullName>
    </submittedName>
</protein>
<name>A0A833QL37_9POAL</name>
<feature type="compositionally biased region" description="Basic residues" evidence="1">
    <location>
        <begin position="124"/>
        <end position="136"/>
    </location>
</feature>
<evidence type="ECO:0000313" key="2">
    <source>
        <dbReference type="EMBL" id="KAF3328550.1"/>
    </source>
</evidence>
<dbReference type="OrthoDB" id="308383at2759"/>
<feature type="region of interest" description="Disordered" evidence="1">
    <location>
        <begin position="112"/>
        <end position="167"/>
    </location>
</feature>
<feature type="compositionally biased region" description="Polar residues" evidence="1">
    <location>
        <begin position="157"/>
        <end position="167"/>
    </location>
</feature>
<sequence length="423" mass="47189">MQLYILKLDLAIVVLESETEDRLLSAIEIRASQKLEVGEAVWMKSSKTSPPWPAIVIDPREHAPEVVYFSHSANGNRGYGWVQAGMIFPFLDNADRVIQELAKKNIENLRQGGYGTVQQVPKPPARRGRPPNKNKKPAVTPTSQNTAPDVAFYAPKPTNNSVDKNNSRSLTCDMKKLATILEKPAIIDNFRWINKQRTEGDAELSGSVLKVLSAKCGSGKKQGVSDENRRKTYKLSQLSTSYDEFPILSTFDQERKLLVSGSVDSDPADVVPGSSLMAKKVLPILNVTSVRSGFTQSASKFTHKRFTTFSSSIYYVYFKYSGYLYCARLLGMNCTGIMELKVIKYFCPVCMGKGKIKDASVTPSSIDKTRILCNCSQCIGTKLSPARFESHSGSRRKNWKLIVKVKGTDIKLHELVRIHLDFM</sequence>
<dbReference type="SUPFAM" id="SSF63748">
    <property type="entry name" value="Tudor/PWWP/MBT"/>
    <property type="match status" value="1"/>
</dbReference>
<keyword evidence="3" id="KW-1185">Reference proteome</keyword>
<dbReference type="PANTHER" id="PTHR22881:SF27">
    <property type="entry name" value="BROMODOMAIN CONTAINING 7_9"/>
    <property type="match status" value="1"/>
</dbReference>
<evidence type="ECO:0000313" key="3">
    <source>
        <dbReference type="Proteomes" id="UP000623129"/>
    </source>
</evidence>
<dbReference type="Gene3D" id="2.30.30.140">
    <property type="match status" value="1"/>
</dbReference>